<dbReference type="EMBL" id="AF096864">
    <property type="protein sequence ID" value="AAC79499.2"/>
    <property type="molecule type" value="Genomic_DNA"/>
</dbReference>
<dbReference type="PROSITE" id="PS51374">
    <property type="entry name" value="NDPK_LIKE"/>
    <property type="match status" value="1"/>
</dbReference>
<feature type="active site" description="Pros-phosphohistidine intermediate" evidence="14 15">
    <location>
        <position position="117"/>
    </location>
</feature>
<evidence type="ECO:0000256" key="2">
    <source>
        <dbReference type="ARBA" id="ARBA00008142"/>
    </source>
</evidence>
<evidence type="ECO:0000256" key="15">
    <source>
        <dbReference type="PROSITE-ProRule" id="PRU00706"/>
    </source>
</evidence>
<dbReference type="GO" id="GO:0005737">
    <property type="term" value="C:cytoplasm"/>
    <property type="evidence" value="ECO:0007669"/>
    <property type="project" value="UniProtKB-SubCell"/>
</dbReference>
<proteinExistence type="inferred from homology"/>
<keyword evidence="11 14" id="KW-0067">ATP-binding</keyword>
<comment type="cofactor">
    <cofactor evidence="14">
        <name>Mg(2+)</name>
        <dbReference type="ChEBI" id="CHEBI:18420"/>
    </cofactor>
</comment>
<comment type="catalytic activity">
    <reaction evidence="14">
        <text>a ribonucleoside 5'-diphosphate + ATP = a ribonucleoside 5'-triphosphate + ADP</text>
        <dbReference type="Rhea" id="RHEA:18113"/>
        <dbReference type="ChEBI" id="CHEBI:30616"/>
        <dbReference type="ChEBI" id="CHEBI:57930"/>
        <dbReference type="ChEBI" id="CHEBI:61557"/>
        <dbReference type="ChEBI" id="CHEBI:456216"/>
        <dbReference type="EC" id="2.7.4.6"/>
    </reaction>
</comment>
<sequence>MALQRTFSIIKPDAVSKNVIGEILTRFEKAGLRVVASKMVQLSEREAGGFYAEHKERPFFKDLVSFMTSGPVVVQVMEGEDAILRNRELMGATDPKKADAGTIRADFAVSIDENAVHGSDSEASAAREIAYFFSSTEVCEALPDSANERG</sequence>
<comment type="function">
    <text evidence="14">Major role in the synthesis of nucleoside triphosphates other than ATP. The ATP gamma phosphate is transferred to the NDP beta phosphate via a ping-pong mechanism, using a phosphorylated active-site intermediate.</text>
</comment>
<keyword evidence="5 14" id="KW-0963">Cytoplasm</keyword>
<feature type="binding site" evidence="14 15">
    <location>
        <position position="59"/>
    </location>
    <ligand>
        <name>ATP</name>
        <dbReference type="ChEBI" id="CHEBI:30616"/>
    </ligand>
</feature>
<evidence type="ECO:0000256" key="9">
    <source>
        <dbReference type="ARBA" id="ARBA00022741"/>
    </source>
</evidence>
<dbReference type="InterPro" id="IPR036850">
    <property type="entry name" value="NDK-like_dom_sf"/>
</dbReference>
<dbReference type="InterPro" id="IPR034907">
    <property type="entry name" value="NDK-like_dom"/>
</dbReference>
<dbReference type="GO" id="GO:0006228">
    <property type="term" value="P:UTP biosynthetic process"/>
    <property type="evidence" value="ECO:0007669"/>
    <property type="project" value="UniProtKB-UniRule"/>
</dbReference>
<name>Q9ZFQ0_PSEAI</name>
<feature type="binding site" evidence="14 15">
    <location>
        <position position="93"/>
    </location>
    <ligand>
        <name>ATP</name>
        <dbReference type="ChEBI" id="CHEBI:30616"/>
    </ligand>
</feature>
<organism evidence="19">
    <name type="scientific">Pseudomonas aeruginosa</name>
    <dbReference type="NCBI Taxonomy" id="287"/>
    <lineage>
        <taxon>Bacteria</taxon>
        <taxon>Pseudomonadati</taxon>
        <taxon>Pseudomonadota</taxon>
        <taxon>Gammaproteobacteria</taxon>
        <taxon>Pseudomonadales</taxon>
        <taxon>Pseudomonadaceae</taxon>
        <taxon>Pseudomonas</taxon>
    </lineage>
</organism>
<dbReference type="Gene3D" id="3.30.70.141">
    <property type="entry name" value="Nucleoside diphosphate kinase-like domain"/>
    <property type="match status" value="1"/>
</dbReference>
<dbReference type="InterPro" id="IPR001564">
    <property type="entry name" value="Nucleoside_diP_kinase"/>
</dbReference>
<dbReference type="PRINTS" id="PR01243">
    <property type="entry name" value="NUCDPKINASE"/>
</dbReference>
<dbReference type="GO" id="GO:0006183">
    <property type="term" value="P:GTP biosynthetic process"/>
    <property type="evidence" value="ECO:0007669"/>
    <property type="project" value="UniProtKB-UniRule"/>
</dbReference>
<feature type="domain" description="Nucleoside diphosphate kinase-like" evidence="18">
    <location>
        <begin position="3"/>
        <end position="140"/>
    </location>
</feature>
<dbReference type="SUPFAM" id="SSF54919">
    <property type="entry name" value="Nucleoside diphosphate kinase, NDK"/>
    <property type="match status" value="1"/>
</dbReference>
<evidence type="ECO:0000256" key="16">
    <source>
        <dbReference type="RuleBase" id="RU004011"/>
    </source>
</evidence>
<dbReference type="EC" id="2.7.4.6" evidence="3 14"/>
<feature type="binding site" evidence="14 15">
    <location>
        <position position="87"/>
    </location>
    <ligand>
        <name>ATP</name>
        <dbReference type="ChEBI" id="CHEBI:30616"/>
    </ligand>
</feature>
<accession>Q9ZFQ0</accession>
<evidence type="ECO:0000256" key="5">
    <source>
        <dbReference type="ARBA" id="ARBA00022490"/>
    </source>
</evidence>
<evidence type="ECO:0000256" key="7">
    <source>
        <dbReference type="ARBA" id="ARBA00022679"/>
    </source>
</evidence>
<dbReference type="PANTHER" id="PTHR46161">
    <property type="entry name" value="NUCLEOSIDE DIPHOSPHATE KINASE"/>
    <property type="match status" value="1"/>
</dbReference>
<dbReference type="NCBIfam" id="NF001908">
    <property type="entry name" value="PRK00668.1"/>
    <property type="match status" value="1"/>
</dbReference>
<dbReference type="PROSITE" id="PS00469">
    <property type="entry name" value="NDPK"/>
    <property type="match status" value="1"/>
</dbReference>
<keyword evidence="8 14" id="KW-0479">Metal-binding</keyword>
<reference evidence="19" key="1">
    <citation type="journal article" date="2000" name="Microbiology">
        <title>The Pseudomonas aeruginosa hscA gene encodes Hsc66, a DnaK homologue.</title>
        <authorList>
            <person name="Campos-Garcia J."/>
            <person name="G Ordonez L."/>
            <person name="Soberon-Chavez G."/>
        </authorList>
    </citation>
    <scope>NUCLEOTIDE SEQUENCE</scope>
    <source>
        <strain evidence="19">W51D</strain>
    </source>
</reference>
<comment type="subunit">
    <text evidence="14">Homotetramer.</text>
</comment>
<evidence type="ECO:0000256" key="1">
    <source>
        <dbReference type="ARBA" id="ARBA00004496"/>
    </source>
</evidence>
<evidence type="ECO:0000256" key="11">
    <source>
        <dbReference type="ARBA" id="ARBA00022840"/>
    </source>
</evidence>
<dbReference type="FunFam" id="3.30.70.141:FF:000001">
    <property type="entry name" value="Nucleoside diphosphate kinase"/>
    <property type="match status" value="1"/>
</dbReference>
<dbReference type="AlphaFoldDB" id="Q9ZFQ0"/>
<feature type="binding site" evidence="14 15">
    <location>
        <position position="11"/>
    </location>
    <ligand>
        <name>ATP</name>
        <dbReference type="ChEBI" id="CHEBI:30616"/>
    </ligand>
</feature>
<comment type="catalytic activity">
    <reaction evidence="14 17">
        <text>a 2'-deoxyribonucleoside 5'-diphosphate + ATP = a 2'-deoxyribonucleoside 5'-triphosphate + ADP</text>
        <dbReference type="Rhea" id="RHEA:44640"/>
        <dbReference type="ChEBI" id="CHEBI:30616"/>
        <dbReference type="ChEBI" id="CHEBI:61560"/>
        <dbReference type="ChEBI" id="CHEBI:73316"/>
        <dbReference type="ChEBI" id="CHEBI:456216"/>
        <dbReference type="EC" id="2.7.4.6"/>
    </reaction>
</comment>
<keyword evidence="12 14" id="KW-0460">Magnesium</keyword>
<evidence type="ECO:0000256" key="6">
    <source>
        <dbReference type="ARBA" id="ARBA00022553"/>
    </source>
</evidence>
<gene>
    <name evidence="14 19" type="primary">ndk</name>
</gene>
<evidence type="ECO:0000256" key="3">
    <source>
        <dbReference type="ARBA" id="ARBA00012966"/>
    </source>
</evidence>
<feature type="binding site" evidence="14 15">
    <location>
        <position position="114"/>
    </location>
    <ligand>
        <name>ATP</name>
        <dbReference type="ChEBI" id="CHEBI:30616"/>
    </ligand>
</feature>
<dbReference type="GO" id="GO:0046872">
    <property type="term" value="F:metal ion binding"/>
    <property type="evidence" value="ECO:0007669"/>
    <property type="project" value="UniProtKB-KW"/>
</dbReference>
<evidence type="ECO:0000256" key="8">
    <source>
        <dbReference type="ARBA" id="ARBA00022723"/>
    </source>
</evidence>
<comment type="similarity">
    <text evidence="2 14 15 16">Belongs to the NDK family.</text>
</comment>
<dbReference type="PANTHER" id="PTHR46161:SF3">
    <property type="entry name" value="NUCLEOSIDE DIPHOSPHATE KINASE DDB_G0292928-RELATED"/>
    <property type="match status" value="1"/>
</dbReference>
<keyword evidence="9 14" id="KW-0547">Nucleotide-binding</keyword>
<keyword evidence="6 14" id="KW-0597">Phosphoprotein</keyword>
<protein>
    <recommendedName>
        <fullName evidence="4 14">Nucleoside diphosphate kinase</fullName>
        <shortName evidence="14">NDK</shortName>
        <shortName evidence="14">NDP kinase</shortName>
        <ecNumber evidence="3 14">2.7.4.6</ecNumber>
    </recommendedName>
    <alternativeName>
        <fullName evidence="14">Nucleoside-2-P kinase</fullName>
    </alternativeName>
</protein>
<evidence type="ECO:0000256" key="17">
    <source>
        <dbReference type="RuleBase" id="RU004013"/>
    </source>
</evidence>
<dbReference type="GO" id="GO:0005524">
    <property type="term" value="F:ATP binding"/>
    <property type="evidence" value="ECO:0007669"/>
    <property type="project" value="UniProtKB-UniRule"/>
</dbReference>
<keyword evidence="7 14" id="KW-0808">Transferase</keyword>
<evidence type="ECO:0000313" key="19">
    <source>
        <dbReference type="EMBL" id="AAC79499.2"/>
    </source>
</evidence>
<evidence type="ECO:0000256" key="12">
    <source>
        <dbReference type="ARBA" id="ARBA00022842"/>
    </source>
</evidence>
<dbReference type="CDD" id="cd04413">
    <property type="entry name" value="NDPk_I"/>
    <property type="match status" value="1"/>
</dbReference>
<dbReference type="Pfam" id="PF00334">
    <property type="entry name" value="NDK"/>
    <property type="match status" value="1"/>
</dbReference>
<dbReference type="HAMAP" id="MF_00451">
    <property type="entry name" value="NDP_kinase"/>
    <property type="match status" value="1"/>
</dbReference>
<dbReference type="InterPro" id="IPR023005">
    <property type="entry name" value="Nucleoside_diP_kinase_AS"/>
</dbReference>
<evidence type="ECO:0000256" key="14">
    <source>
        <dbReference type="HAMAP-Rule" id="MF_00451"/>
    </source>
</evidence>
<feature type="binding site" evidence="14 15">
    <location>
        <position position="104"/>
    </location>
    <ligand>
        <name>ATP</name>
        <dbReference type="ChEBI" id="CHEBI:30616"/>
    </ligand>
</feature>
<keyword evidence="10 14" id="KW-0418">Kinase</keyword>
<dbReference type="GO" id="GO:0006241">
    <property type="term" value="P:CTP biosynthetic process"/>
    <property type="evidence" value="ECO:0007669"/>
    <property type="project" value="UniProtKB-UniRule"/>
</dbReference>
<keyword evidence="13 14" id="KW-0546">Nucleotide metabolism</keyword>
<evidence type="ECO:0000256" key="4">
    <source>
        <dbReference type="ARBA" id="ARBA00017632"/>
    </source>
</evidence>
<dbReference type="GO" id="GO:0004550">
    <property type="term" value="F:nucleoside diphosphate kinase activity"/>
    <property type="evidence" value="ECO:0007669"/>
    <property type="project" value="UniProtKB-UniRule"/>
</dbReference>
<evidence type="ECO:0000256" key="13">
    <source>
        <dbReference type="ARBA" id="ARBA00023080"/>
    </source>
</evidence>
<dbReference type="SMART" id="SM00562">
    <property type="entry name" value="NDK"/>
    <property type="match status" value="1"/>
</dbReference>
<comment type="subcellular location">
    <subcellularLocation>
        <location evidence="1 14">Cytoplasm</location>
    </subcellularLocation>
</comment>
<evidence type="ECO:0000259" key="18">
    <source>
        <dbReference type="SMART" id="SM00562"/>
    </source>
</evidence>
<evidence type="ECO:0000256" key="10">
    <source>
        <dbReference type="ARBA" id="ARBA00022777"/>
    </source>
</evidence>